<proteinExistence type="predicted"/>
<feature type="signal peptide" evidence="1">
    <location>
        <begin position="1"/>
        <end position="15"/>
    </location>
</feature>
<name>A0A923M7U8_9BURK</name>
<dbReference type="Pfam" id="PF00300">
    <property type="entry name" value="His_Phos_1"/>
    <property type="match status" value="1"/>
</dbReference>
<gene>
    <name evidence="2" type="ORF">H8R02_14125</name>
</gene>
<accession>A0A923M7U8</accession>
<dbReference type="PROSITE" id="PS51257">
    <property type="entry name" value="PROKAR_LIPOPROTEIN"/>
    <property type="match status" value="1"/>
</dbReference>
<dbReference type="Gene3D" id="3.40.50.1240">
    <property type="entry name" value="Phosphoglycerate mutase-like"/>
    <property type="match status" value="1"/>
</dbReference>
<protein>
    <submittedName>
        <fullName evidence="2">Histidine phosphatase family protein</fullName>
    </submittedName>
</protein>
<sequence>MKTLFVLAAATFVAACSTTPESSSSLAPGGAQKPVTVIIVRHAETDASRPETLPLSAQGRARAQQLAETVKGVRFTHLFATHRCGPGRCLMASRKCTRWRSSSSRSPVPCWKGSQ</sequence>
<feature type="chain" id="PRO_5036908024" evidence="1">
    <location>
        <begin position="16"/>
        <end position="115"/>
    </location>
</feature>
<evidence type="ECO:0000313" key="2">
    <source>
        <dbReference type="EMBL" id="MBC5765600.1"/>
    </source>
</evidence>
<dbReference type="Proteomes" id="UP000596827">
    <property type="component" value="Unassembled WGS sequence"/>
</dbReference>
<comment type="caution">
    <text evidence="2">The sequence shown here is derived from an EMBL/GenBank/DDBJ whole genome shotgun (WGS) entry which is preliminary data.</text>
</comment>
<dbReference type="AlphaFoldDB" id="A0A923M7U8"/>
<dbReference type="RefSeq" id="WP_187082084.1">
    <property type="nucleotide sequence ID" value="NZ_JACORU010000005.1"/>
</dbReference>
<reference evidence="2" key="1">
    <citation type="submission" date="2020-08" db="EMBL/GenBank/DDBJ databases">
        <title>Ramlibacter sp. GTP1 16S ribosomal RNA gene genome sequencing and assembly.</title>
        <authorList>
            <person name="Kang M."/>
        </authorList>
    </citation>
    <scope>NUCLEOTIDE SEQUENCE</scope>
    <source>
        <strain evidence="2">GTP1</strain>
    </source>
</reference>
<dbReference type="EMBL" id="JACORU010000005">
    <property type="protein sequence ID" value="MBC5765600.1"/>
    <property type="molecule type" value="Genomic_DNA"/>
</dbReference>
<dbReference type="SUPFAM" id="SSF53254">
    <property type="entry name" value="Phosphoglycerate mutase-like"/>
    <property type="match status" value="1"/>
</dbReference>
<evidence type="ECO:0000313" key="3">
    <source>
        <dbReference type="Proteomes" id="UP000596827"/>
    </source>
</evidence>
<organism evidence="2 3">
    <name type="scientific">Ramlibacter albus</name>
    <dbReference type="NCBI Taxonomy" id="2079448"/>
    <lineage>
        <taxon>Bacteria</taxon>
        <taxon>Pseudomonadati</taxon>
        <taxon>Pseudomonadota</taxon>
        <taxon>Betaproteobacteria</taxon>
        <taxon>Burkholderiales</taxon>
        <taxon>Comamonadaceae</taxon>
        <taxon>Ramlibacter</taxon>
    </lineage>
</organism>
<dbReference type="InterPro" id="IPR013078">
    <property type="entry name" value="His_Pase_superF_clade-1"/>
</dbReference>
<evidence type="ECO:0000256" key="1">
    <source>
        <dbReference type="SAM" id="SignalP"/>
    </source>
</evidence>
<keyword evidence="1" id="KW-0732">Signal</keyword>
<dbReference type="InterPro" id="IPR029033">
    <property type="entry name" value="His_PPase_superfam"/>
</dbReference>
<keyword evidence="3" id="KW-1185">Reference proteome</keyword>